<protein>
    <submittedName>
        <fullName evidence="2">Uncharacterized protein</fullName>
    </submittedName>
</protein>
<dbReference type="Gene3D" id="3.50.30.50">
    <property type="entry name" value="Putative cyclase"/>
    <property type="match status" value="1"/>
</dbReference>
<dbReference type="AlphaFoldDB" id="A0AAN6QVS8"/>
<dbReference type="PANTHER" id="PTHR34861:SF11">
    <property type="entry name" value="CYCLASE"/>
    <property type="match status" value="1"/>
</dbReference>
<dbReference type="PANTHER" id="PTHR34861">
    <property type="match status" value="1"/>
</dbReference>
<name>A0AAN6QVS8_9PEZI</name>
<organism evidence="2 3">
    <name type="scientific">Friedmanniomyces endolithicus</name>
    <dbReference type="NCBI Taxonomy" id="329885"/>
    <lineage>
        <taxon>Eukaryota</taxon>
        <taxon>Fungi</taxon>
        <taxon>Dikarya</taxon>
        <taxon>Ascomycota</taxon>
        <taxon>Pezizomycotina</taxon>
        <taxon>Dothideomycetes</taxon>
        <taxon>Dothideomycetidae</taxon>
        <taxon>Mycosphaerellales</taxon>
        <taxon>Teratosphaeriaceae</taxon>
        <taxon>Friedmanniomyces</taxon>
    </lineage>
</organism>
<gene>
    <name evidence="2" type="ORF">LTR91_007202</name>
</gene>
<feature type="compositionally biased region" description="Low complexity" evidence="1">
    <location>
        <begin position="136"/>
        <end position="150"/>
    </location>
</feature>
<dbReference type="InterPro" id="IPR037175">
    <property type="entry name" value="KFase_sf"/>
</dbReference>
<feature type="region of interest" description="Disordered" evidence="1">
    <location>
        <begin position="122"/>
        <end position="167"/>
    </location>
</feature>
<reference evidence="2" key="1">
    <citation type="submission" date="2023-06" db="EMBL/GenBank/DDBJ databases">
        <title>Black Yeasts Isolated from many extreme environments.</title>
        <authorList>
            <person name="Coleine C."/>
            <person name="Stajich J.E."/>
            <person name="Selbmann L."/>
        </authorList>
    </citation>
    <scope>NUCLEOTIDE SEQUENCE</scope>
    <source>
        <strain evidence="2">CCFEE 5200</strain>
    </source>
</reference>
<evidence type="ECO:0000256" key="1">
    <source>
        <dbReference type="SAM" id="MobiDB-lite"/>
    </source>
</evidence>
<accession>A0AAN6QVS8</accession>
<proteinExistence type="predicted"/>
<dbReference type="EMBL" id="JAUJLE010000051">
    <property type="protein sequence ID" value="KAK0995782.1"/>
    <property type="molecule type" value="Genomic_DNA"/>
</dbReference>
<dbReference type="Proteomes" id="UP001175353">
    <property type="component" value="Unassembled WGS sequence"/>
</dbReference>
<sequence>MAHKIPKFSELPLDKSGPHHNAWGLYGKDDQLGTLNRLTDDIVKAASSEIQTGIRIGLDWPLDAQKDIPLFGRQAFHKEVYQKTPRIVNDDVWTFNTQSSTQWDGFRHCQCPQSQQQQIVPKANTHLQSATKKKPSSTTTPPSTKSTAPTVPRKQTPSASAPGPPAA</sequence>
<dbReference type="GO" id="GO:0004061">
    <property type="term" value="F:arylformamidase activity"/>
    <property type="evidence" value="ECO:0007669"/>
    <property type="project" value="InterPro"/>
</dbReference>
<dbReference type="GO" id="GO:0019441">
    <property type="term" value="P:L-tryptophan catabolic process to kynurenine"/>
    <property type="evidence" value="ECO:0007669"/>
    <property type="project" value="InterPro"/>
</dbReference>
<evidence type="ECO:0000313" key="2">
    <source>
        <dbReference type="EMBL" id="KAK0995782.1"/>
    </source>
</evidence>
<evidence type="ECO:0000313" key="3">
    <source>
        <dbReference type="Proteomes" id="UP001175353"/>
    </source>
</evidence>
<keyword evidence="3" id="KW-1185">Reference proteome</keyword>
<comment type="caution">
    <text evidence="2">The sequence shown here is derived from an EMBL/GenBank/DDBJ whole genome shotgun (WGS) entry which is preliminary data.</text>
</comment>